<sequence length="328" mass="36965">MSLCVVSLPAQGIVKGGLLQLTGRRIPGNGRTRQVVRMMSTPPQDVRYKPQSQESTSSNKNGNTSSVPKKDSTPVYLETVATKAPVTAERNVSTPDLPMEHPQIPRAYVAADVDHPEGTPGRNPRGYTVLQQHCAFFDRNDDGIVFPSETYAGFKALGYPTPISVLAAVVINGSFSYSTYDGWIPDIRFPIYLEKVHRTKHGSDTEVYDPEGRFVPYKFEEIWNKFARTKPGFMTYDEVIYMTDSIRNANDPFGWTASKLEWGFTYWLCKDENGFMSKEAVRGIYDGSFFEYMEQRIKSGDKSKFKQTELSKINPKNVDSPKSSKNMN</sequence>
<protein>
    <recommendedName>
        <fullName evidence="5">Caleosin</fullName>
    </recommendedName>
</protein>
<dbReference type="AlphaFoldDB" id="A0ABD3G9H7"/>
<dbReference type="SUPFAM" id="SSF47473">
    <property type="entry name" value="EF-hand"/>
    <property type="match status" value="1"/>
</dbReference>
<gene>
    <name evidence="3" type="ORF">R1sor_025204</name>
</gene>
<evidence type="ECO:0008006" key="5">
    <source>
        <dbReference type="Google" id="ProtNLM"/>
    </source>
</evidence>
<feature type="compositionally biased region" description="Basic and acidic residues" evidence="2">
    <location>
        <begin position="300"/>
        <end position="309"/>
    </location>
</feature>
<feature type="compositionally biased region" description="Low complexity" evidence="2">
    <location>
        <begin position="55"/>
        <end position="66"/>
    </location>
</feature>
<feature type="region of interest" description="Disordered" evidence="2">
    <location>
        <begin position="40"/>
        <end position="75"/>
    </location>
</feature>
<dbReference type="InterPro" id="IPR007736">
    <property type="entry name" value="Caleosin-related"/>
</dbReference>
<comment type="similarity">
    <text evidence="1">Belongs to the caleosin family.</text>
</comment>
<dbReference type="Pfam" id="PF05042">
    <property type="entry name" value="Caleosin"/>
    <property type="match status" value="1"/>
</dbReference>
<reference evidence="3 4" key="1">
    <citation type="submission" date="2024-09" db="EMBL/GenBank/DDBJ databases">
        <title>Chromosome-scale assembly of Riccia sorocarpa.</title>
        <authorList>
            <person name="Paukszto L."/>
        </authorList>
    </citation>
    <scope>NUCLEOTIDE SEQUENCE [LARGE SCALE GENOMIC DNA]</scope>
    <source>
        <strain evidence="3">LP-2024</strain>
        <tissue evidence="3">Aerial parts of the thallus</tissue>
    </source>
</reference>
<dbReference type="PANTHER" id="PTHR31495:SF46">
    <property type="entry name" value="CALEOSIN"/>
    <property type="match status" value="1"/>
</dbReference>
<feature type="region of interest" description="Disordered" evidence="2">
    <location>
        <begin position="300"/>
        <end position="328"/>
    </location>
</feature>
<dbReference type="InterPro" id="IPR011992">
    <property type="entry name" value="EF-hand-dom_pair"/>
</dbReference>
<comment type="caution">
    <text evidence="3">The sequence shown here is derived from an EMBL/GenBank/DDBJ whole genome shotgun (WGS) entry which is preliminary data.</text>
</comment>
<dbReference type="Proteomes" id="UP001633002">
    <property type="component" value="Unassembled WGS sequence"/>
</dbReference>
<evidence type="ECO:0000313" key="3">
    <source>
        <dbReference type="EMBL" id="KAL3675256.1"/>
    </source>
</evidence>
<evidence type="ECO:0000256" key="1">
    <source>
        <dbReference type="ARBA" id="ARBA00006765"/>
    </source>
</evidence>
<dbReference type="EMBL" id="JBJQOH010000008">
    <property type="protein sequence ID" value="KAL3675256.1"/>
    <property type="molecule type" value="Genomic_DNA"/>
</dbReference>
<organism evidence="3 4">
    <name type="scientific">Riccia sorocarpa</name>
    <dbReference type="NCBI Taxonomy" id="122646"/>
    <lineage>
        <taxon>Eukaryota</taxon>
        <taxon>Viridiplantae</taxon>
        <taxon>Streptophyta</taxon>
        <taxon>Embryophyta</taxon>
        <taxon>Marchantiophyta</taxon>
        <taxon>Marchantiopsida</taxon>
        <taxon>Marchantiidae</taxon>
        <taxon>Marchantiales</taxon>
        <taxon>Ricciaceae</taxon>
        <taxon>Riccia</taxon>
    </lineage>
</organism>
<evidence type="ECO:0000313" key="4">
    <source>
        <dbReference type="Proteomes" id="UP001633002"/>
    </source>
</evidence>
<keyword evidence="4" id="KW-1185">Reference proteome</keyword>
<evidence type="ECO:0000256" key="2">
    <source>
        <dbReference type="SAM" id="MobiDB-lite"/>
    </source>
</evidence>
<accession>A0ABD3G9H7</accession>
<proteinExistence type="inferred from homology"/>
<name>A0ABD3G9H7_9MARC</name>
<dbReference type="PANTHER" id="PTHR31495">
    <property type="entry name" value="PEROXYGENASE 3-RELATED"/>
    <property type="match status" value="1"/>
</dbReference>